<keyword evidence="1" id="KW-0812">Transmembrane</keyword>
<dbReference type="NCBIfam" id="NF041554">
    <property type="entry name" value="SA1362_fam"/>
    <property type="match status" value="1"/>
</dbReference>
<evidence type="ECO:0000313" key="3">
    <source>
        <dbReference type="Proteomes" id="UP000680045"/>
    </source>
</evidence>
<reference evidence="2" key="1">
    <citation type="submission" date="2021-04" db="EMBL/GenBank/DDBJ databases">
        <title>Whole genome sequencing of Enterococci isolates from hospitalized patients.</title>
        <authorList>
            <person name="Ogoti B.M."/>
            <person name="Onyambu F.G."/>
        </authorList>
    </citation>
    <scope>NUCLEOTIDE SEQUENCE</scope>
    <source>
        <strain evidence="2">242</strain>
    </source>
</reference>
<protein>
    <submittedName>
        <fullName evidence="2">Uncharacterized protein</fullName>
    </submittedName>
</protein>
<feature type="transmembrane region" description="Helical" evidence="1">
    <location>
        <begin position="7"/>
        <end position="25"/>
    </location>
</feature>
<dbReference type="Proteomes" id="UP000680045">
    <property type="component" value="Unassembled WGS sequence"/>
</dbReference>
<keyword evidence="1" id="KW-1133">Transmembrane helix</keyword>
<feature type="transmembrane region" description="Helical" evidence="1">
    <location>
        <begin position="31"/>
        <end position="52"/>
    </location>
</feature>
<dbReference type="EMBL" id="JAGTPW010000091">
    <property type="protein sequence ID" value="MBR8646327.1"/>
    <property type="molecule type" value="Genomic_DNA"/>
</dbReference>
<comment type="caution">
    <text evidence="2">The sequence shown here is derived from an EMBL/GenBank/DDBJ whole genome shotgun (WGS) entry which is preliminary data.</text>
</comment>
<proteinExistence type="predicted"/>
<keyword evidence="1" id="KW-0472">Membrane</keyword>
<dbReference type="InterPro" id="IPR048110">
    <property type="entry name" value="SA1362/YqhP-like"/>
</dbReference>
<name>A0A941FTD1_9BACI</name>
<sequence>MKRFISFMIYGIIALGVLGLLSRLFNDPIGFFRNILIIAIVAGIIYMIYTGLTKENQLRKSSKHSERLPANRKKG</sequence>
<dbReference type="AlphaFoldDB" id="A0A941FTD1"/>
<organism evidence="2 3">
    <name type="scientific">Peribacillus frigoritolerans</name>
    <dbReference type="NCBI Taxonomy" id="450367"/>
    <lineage>
        <taxon>Bacteria</taxon>
        <taxon>Bacillati</taxon>
        <taxon>Bacillota</taxon>
        <taxon>Bacilli</taxon>
        <taxon>Bacillales</taxon>
        <taxon>Bacillaceae</taxon>
        <taxon>Peribacillus</taxon>
    </lineage>
</organism>
<evidence type="ECO:0000256" key="1">
    <source>
        <dbReference type="SAM" id="Phobius"/>
    </source>
</evidence>
<accession>A0A941FTD1</accession>
<evidence type="ECO:0000313" key="2">
    <source>
        <dbReference type="EMBL" id="MBR8646327.1"/>
    </source>
</evidence>
<gene>
    <name evidence="2" type="ORF">KEH51_28940</name>
</gene>